<name>A0A7T5VE23_9BACT</name>
<evidence type="ECO:0000313" key="2">
    <source>
        <dbReference type="EMBL" id="QQG66101.1"/>
    </source>
</evidence>
<dbReference type="InterPro" id="IPR017927">
    <property type="entry name" value="FAD-bd_FR_type"/>
</dbReference>
<dbReference type="Gene3D" id="2.40.30.10">
    <property type="entry name" value="Translation factors"/>
    <property type="match status" value="1"/>
</dbReference>
<dbReference type="EMBL" id="CP054140">
    <property type="protein sequence ID" value="QQG66101.1"/>
    <property type="molecule type" value="Genomic_DNA"/>
</dbReference>
<dbReference type="InterPro" id="IPR017938">
    <property type="entry name" value="Riboflavin_synthase-like_b-brl"/>
</dbReference>
<protein>
    <recommendedName>
        <fullName evidence="1">FAD-binding FR-type domain-containing protein</fullName>
    </recommendedName>
</protein>
<dbReference type="InterPro" id="IPR013112">
    <property type="entry name" value="FAD-bd_8"/>
</dbReference>
<sequence>MEYSVRVLERTWLNSETFELTCTRPEGFAFAAGQHVRLSCDDLEREYTIVSATHEPFLRFLIKRVPGAGLSARLAEIMMHGLLRLGKPTGYLTFQPTDKTSVFIATGVGVAPFVAMAASGVHGFILLQGARDHSGLFYRPLLEGAALTWVGCLSGEDTARRAGSIFHGRVSTYVSDHLPHGNYTFYLCGSHPMIHDMTHLLDERYPAARVYSEAYS</sequence>
<dbReference type="Pfam" id="PF08022">
    <property type="entry name" value="FAD_binding_8"/>
    <property type="match status" value="1"/>
</dbReference>
<dbReference type="Pfam" id="PF00175">
    <property type="entry name" value="NAD_binding_1"/>
    <property type="match status" value="1"/>
</dbReference>
<dbReference type="GO" id="GO:0016491">
    <property type="term" value="F:oxidoreductase activity"/>
    <property type="evidence" value="ECO:0007669"/>
    <property type="project" value="InterPro"/>
</dbReference>
<accession>A0A7T5VE23</accession>
<reference evidence="2 3" key="1">
    <citation type="submission" date="2020-05" db="EMBL/GenBank/DDBJ databases">
        <title>Complete genome of Desulfobulbus oligotrophicus.</title>
        <authorList>
            <person name="Podar M."/>
        </authorList>
    </citation>
    <scope>NUCLEOTIDE SEQUENCE [LARGE SCALE GENOMIC DNA]</scope>
    <source>
        <strain evidence="2 3">Prop6</strain>
    </source>
</reference>
<dbReference type="PANTHER" id="PTHR47354:SF5">
    <property type="entry name" value="PROTEIN RFBI"/>
    <property type="match status" value="1"/>
</dbReference>
<dbReference type="Proteomes" id="UP000596092">
    <property type="component" value="Chromosome"/>
</dbReference>
<dbReference type="KEGG" id="dog:HP555_09575"/>
<dbReference type="InterPro" id="IPR039261">
    <property type="entry name" value="FNR_nucleotide-bd"/>
</dbReference>
<dbReference type="AlphaFoldDB" id="A0A7T5VE23"/>
<dbReference type="SUPFAM" id="SSF52343">
    <property type="entry name" value="Ferredoxin reductase-like, C-terminal NADP-linked domain"/>
    <property type="match status" value="1"/>
</dbReference>
<evidence type="ECO:0000313" key="3">
    <source>
        <dbReference type="Proteomes" id="UP000596092"/>
    </source>
</evidence>
<organism evidence="2 3">
    <name type="scientific">Desulfobulbus oligotrophicus</name>
    <dbReference type="NCBI Taxonomy" id="1909699"/>
    <lineage>
        <taxon>Bacteria</taxon>
        <taxon>Pseudomonadati</taxon>
        <taxon>Thermodesulfobacteriota</taxon>
        <taxon>Desulfobulbia</taxon>
        <taxon>Desulfobulbales</taxon>
        <taxon>Desulfobulbaceae</taxon>
        <taxon>Desulfobulbus</taxon>
    </lineage>
</organism>
<dbReference type="PRINTS" id="PR00410">
    <property type="entry name" value="PHEHYDRXLASE"/>
</dbReference>
<evidence type="ECO:0000259" key="1">
    <source>
        <dbReference type="PROSITE" id="PS51384"/>
    </source>
</evidence>
<dbReference type="InterPro" id="IPR050415">
    <property type="entry name" value="MRET"/>
</dbReference>
<dbReference type="PANTHER" id="PTHR47354">
    <property type="entry name" value="NADH OXIDOREDUCTASE HCR"/>
    <property type="match status" value="1"/>
</dbReference>
<proteinExistence type="predicted"/>
<dbReference type="RefSeq" id="WP_199261911.1">
    <property type="nucleotide sequence ID" value="NZ_CP054140.1"/>
</dbReference>
<keyword evidence="3" id="KW-1185">Reference proteome</keyword>
<dbReference type="InterPro" id="IPR001433">
    <property type="entry name" value="OxRdtase_FAD/NAD-bd"/>
</dbReference>
<dbReference type="Gene3D" id="3.40.50.80">
    <property type="entry name" value="Nucleotide-binding domain of ferredoxin-NADP reductase (FNR) module"/>
    <property type="match status" value="1"/>
</dbReference>
<gene>
    <name evidence="2" type="ORF">HP555_09575</name>
</gene>
<dbReference type="SUPFAM" id="SSF63380">
    <property type="entry name" value="Riboflavin synthase domain-like"/>
    <property type="match status" value="1"/>
</dbReference>
<feature type="domain" description="FAD-binding FR-type" evidence="1">
    <location>
        <begin position="1"/>
        <end position="115"/>
    </location>
</feature>
<dbReference type="PROSITE" id="PS51384">
    <property type="entry name" value="FAD_FR"/>
    <property type="match status" value="1"/>
</dbReference>